<dbReference type="AlphaFoldDB" id="A0A5B7HVE5"/>
<protein>
    <submittedName>
        <fullName evidence="2">Uncharacterized protein</fullName>
    </submittedName>
</protein>
<name>A0A5B7HVE5_PORTR</name>
<accession>A0A5B7HVE5</accession>
<keyword evidence="3" id="KW-1185">Reference proteome</keyword>
<proteinExistence type="predicted"/>
<evidence type="ECO:0000313" key="2">
    <source>
        <dbReference type="EMBL" id="MPC72404.1"/>
    </source>
</evidence>
<evidence type="ECO:0000256" key="1">
    <source>
        <dbReference type="SAM" id="MobiDB-lite"/>
    </source>
</evidence>
<feature type="region of interest" description="Disordered" evidence="1">
    <location>
        <begin position="81"/>
        <end position="102"/>
    </location>
</feature>
<gene>
    <name evidence="2" type="ORF">E2C01_066708</name>
</gene>
<comment type="caution">
    <text evidence="2">The sequence shown here is derived from an EMBL/GenBank/DDBJ whole genome shotgun (WGS) entry which is preliminary data.</text>
</comment>
<evidence type="ECO:0000313" key="3">
    <source>
        <dbReference type="Proteomes" id="UP000324222"/>
    </source>
</evidence>
<reference evidence="2 3" key="1">
    <citation type="submission" date="2019-05" db="EMBL/GenBank/DDBJ databases">
        <title>Another draft genome of Portunus trituberculatus and its Hox gene families provides insights of decapod evolution.</title>
        <authorList>
            <person name="Jeong J.-H."/>
            <person name="Song I."/>
            <person name="Kim S."/>
            <person name="Choi T."/>
            <person name="Kim D."/>
            <person name="Ryu S."/>
            <person name="Kim W."/>
        </authorList>
    </citation>
    <scope>NUCLEOTIDE SEQUENCE [LARGE SCALE GENOMIC DNA]</scope>
    <source>
        <tissue evidence="2">Muscle</tissue>
    </source>
</reference>
<organism evidence="2 3">
    <name type="scientific">Portunus trituberculatus</name>
    <name type="common">Swimming crab</name>
    <name type="synonym">Neptunus trituberculatus</name>
    <dbReference type="NCBI Taxonomy" id="210409"/>
    <lineage>
        <taxon>Eukaryota</taxon>
        <taxon>Metazoa</taxon>
        <taxon>Ecdysozoa</taxon>
        <taxon>Arthropoda</taxon>
        <taxon>Crustacea</taxon>
        <taxon>Multicrustacea</taxon>
        <taxon>Malacostraca</taxon>
        <taxon>Eumalacostraca</taxon>
        <taxon>Eucarida</taxon>
        <taxon>Decapoda</taxon>
        <taxon>Pleocyemata</taxon>
        <taxon>Brachyura</taxon>
        <taxon>Eubrachyura</taxon>
        <taxon>Portunoidea</taxon>
        <taxon>Portunidae</taxon>
        <taxon>Portuninae</taxon>
        <taxon>Portunus</taxon>
    </lineage>
</organism>
<dbReference type="Proteomes" id="UP000324222">
    <property type="component" value="Unassembled WGS sequence"/>
</dbReference>
<dbReference type="EMBL" id="VSRR010034698">
    <property type="protein sequence ID" value="MPC72404.1"/>
    <property type="molecule type" value="Genomic_DNA"/>
</dbReference>
<sequence length="102" mass="10534">MIQGWPVPLRAEQHNPSSLFLDLILVLARASFNAARPVIRILPSVLLSAVNAAATLSALPFALASVVQAATPAARISLASSSRGRLGEGQAAHSGHVRACST</sequence>